<evidence type="ECO:0000256" key="1">
    <source>
        <dbReference type="SAM" id="MobiDB-lite"/>
    </source>
</evidence>
<proteinExistence type="predicted"/>
<reference evidence="2 4" key="1">
    <citation type="journal article" date="2014" name="BMC Genomics">
        <title>Genome sequence of Anopheles sinensis provides insight into genetics basis of mosquito competence for malaria parasites.</title>
        <authorList>
            <person name="Zhou D."/>
            <person name="Zhang D."/>
            <person name="Ding G."/>
            <person name="Shi L."/>
            <person name="Hou Q."/>
            <person name="Ye Y."/>
            <person name="Xu Y."/>
            <person name="Zhou H."/>
            <person name="Xiong C."/>
            <person name="Li S."/>
            <person name="Yu J."/>
            <person name="Hong S."/>
            <person name="Yu X."/>
            <person name="Zou P."/>
            <person name="Chen C."/>
            <person name="Chang X."/>
            <person name="Wang W."/>
            <person name="Lv Y."/>
            <person name="Sun Y."/>
            <person name="Ma L."/>
            <person name="Shen B."/>
            <person name="Zhu C."/>
        </authorList>
    </citation>
    <scope>NUCLEOTIDE SEQUENCE [LARGE SCALE GENOMIC DNA]</scope>
</reference>
<feature type="compositionally biased region" description="Basic residues" evidence="1">
    <location>
        <begin position="104"/>
        <end position="113"/>
    </location>
</feature>
<evidence type="ECO:0000313" key="2">
    <source>
        <dbReference type="EMBL" id="KFB51938.1"/>
    </source>
</evidence>
<protein>
    <submittedName>
        <fullName evidence="2 3">Sec7</fullName>
    </submittedName>
</protein>
<dbReference type="OMA" id="DIALMRW"/>
<dbReference type="VEuPathDB" id="VectorBase:ASIS009224"/>
<dbReference type="VEuPathDB" id="VectorBase:ASIC020144"/>
<dbReference type="Proteomes" id="UP000030765">
    <property type="component" value="Unassembled WGS sequence"/>
</dbReference>
<dbReference type="EMBL" id="KE525361">
    <property type="protein sequence ID" value="KFB51938.1"/>
    <property type="molecule type" value="Genomic_DNA"/>
</dbReference>
<feature type="compositionally biased region" description="Low complexity" evidence="1">
    <location>
        <begin position="70"/>
        <end position="81"/>
    </location>
</feature>
<organism evidence="2">
    <name type="scientific">Anopheles sinensis</name>
    <name type="common">Mosquito</name>
    <dbReference type="NCBI Taxonomy" id="74873"/>
    <lineage>
        <taxon>Eukaryota</taxon>
        <taxon>Metazoa</taxon>
        <taxon>Ecdysozoa</taxon>
        <taxon>Arthropoda</taxon>
        <taxon>Hexapoda</taxon>
        <taxon>Insecta</taxon>
        <taxon>Pterygota</taxon>
        <taxon>Neoptera</taxon>
        <taxon>Endopterygota</taxon>
        <taxon>Diptera</taxon>
        <taxon>Nematocera</taxon>
        <taxon>Culicoidea</taxon>
        <taxon>Culicidae</taxon>
        <taxon>Anophelinae</taxon>
        <taxon>Anopheles</taxon>
    </lineage>
</organism>
<dbReference type="AlphaFoldDB" id="A0A084WNZ4"/>
<reference evidence="3" key="2">
    <citation type="submission" date="2020-05" db="UniProtKB">
        <authorList>
            <consortium name="EnsemblMetazoa"/>
        </authorList>
    </citation>
    <scope>IDENTIFICATION</scope>
</reference>
<feature type="region of interest" description="Disordered" evidence="1">
    <location>
        <begin position="43"/>
        <end position="130"/>
    </location>
</feature>
<dbReference type="EnsemblMetazoa" id="ASIC020144-RA">
    <property type="protein sequence ID" value="ASIC020144-PA"/>
    <property type="gene ID" value="ASIC020144"/>
</dbReference>
<evidence type="ECO:0000313" key="3">
    <source>
        <dbReference type="EnsemblMetazoa" id="ASIC020144-PA"/>
    </source>
</evidence>
<feature type="compositionally biased region" description="Polar residues" evidence="1">
    <location>
        <begin position="52"/>
        <end position="61"/>
    </location>
</feature>
<evidence type="ECO:0000313" key="4">
    <source>
        <dbReference type="Proteomes" id="UP000030765"/>
    </source>
</evidence>
<feature type="region of interest" description="Disordered" evidence="1">
    <location>
        <begin position="211"/>
        <end position="230"/>
    </location>
</feature>
<dbReference type="EMBL" id="ATLV01024800">
    <property type="status" value="NOT_ANNOTATED_CDS"/>
    <property type="molecule type" value="Genomic_DNA"/>
</dbReference>
<keyword evidence="4" id="KW-1185">Reference proteome</keyword>
<gene>
    <name evidence="2" type="ORF">ZHAS_00020144</name>
</gene>
<feature type="region of interest" description="Disordered" evidence="1">
    <location>
        <begin position="1"/>
        <end position="27"/>
    </location>
</feature>
<accession>A0A084WNZ4</accession>
<sequence>MQLVNRGHRSSSTVSADGQQLPPAATTGPADIALMRWPSHGFTAIPVEPDDSVSTGSSSADDGSLEGTTRRPSAAATASASVDGRPIPGSRWRRTTPPASQHHQQGHRRSKQQRHSDASPAVTAPPSPPLVAASSTSCLRECLLCRCCRSGQYALSLGSDQTSSVVDPDRLGFGFTDRDRGVCDTCSPSFLRASSVCFDLFTTSLAKMDEQKEASDQEEGNYECKYNSAS</sequence>
<name>A0A084WNZ4_ANOSI</name>